<comment type="caution">
    <text evidence="1">The sequence shown here is derived from an EMBL/GenBank/DDBJ whole genome shotgun (WGS) entry which is preliminary data.</text>
</comment>
<name>A0A0V1EPH0_TRIPS</name>
<dbReference type="EMBL" id="JYDT01000934">
    <property type="protein sequence ID" value="KRY75592.1"/>
    <property type="molecule type" value="Genomic_DNA"/>
</dbReference>
<gene>
    <name evidence="1" type="ORF">T4D_10461</name>
</gene>
<proteinExistence type="predicted"/>
<evidence type="ECO:0000313" key="1">
    <source>
        <dbReference type="EMBL" id="KRY75592.1"/>
    </source>
</evidence>
<organism evidence="1 2">
    <name type="scientific">Trichinella pseudospiralis</name>
    <name type="common">Parasitic roundworm</name>
    <dbReference type="NCBI Taxonomy" id="6337"/>
    <lineage>
        <taxon>Eukaryota</taxon>
        <taxon>Metazoa</taxon>
        <taxon>Ecdysozoa</taxon>
        <taxon>Nematoda</taxon>
        <taxon>Enoplea</taxon>
        <taxon>Dorylaimia</taxon>
        <taxon>Trichinellida</taxon>
        <taxon>Trichinellidae</taxon>
        <taxon>Trichinella</taxon>
    </lineage>
</organism>
<dbReference type="Proteomes" id="UP000054995">
    <property type="component" value="Unassembled WGS sequence"/>
</dbReference>
<accession>A0A0V1EPH0</accession>
<dbReference type="OrthoDB" id="3256376at2759"/>
<dbReference type="AlphaFoldDB" id="A0A0V1EPH0"/>
<sequence length="39" mass="4618">MIYTEHRILQQLDCPYIIKPFGITVFAEIPMMVMKFDPS</sequence>
<evidence type="ECO:0000313" key="2">
    <source>
        <dbReference type="Proteomes" id="UP000054995"/>
    </source>
</evidence>
<keyword evidence="2" id="KW-1185">Reference proteome</keyword>
<protein>
    <submittedName>
        <fullName evidence="1">Uncharacterized protein</fullName>
    </submittedName>
</protein>
<reference evidence="1 2" key="1">
    <citation type="submission" date="2015-01" db="EMBL/GenBank/DDBJ databases">
        <title>Evolution of Trichinella species and genotypes.</title>
        <authorList>
            <person name="Korhonen P.K."/>
            <person name="Edoardo P."/>
            <person name="Giuseppe L.R."/>
            <person name="Gasser R.B."/>
        </authorList>
    </citation>
    <scope>NUCLEOTIDE SEQUENCE [LARGE SCALE GENOMIC DNA]</scope>
    <source>
        <strain evidence="1">ISS470</strain>
    </source>
</reference>